<feature type="compositionally biased region" description="Low complexity" evidence="1">
    <location>
        <begin position="11"/>
        <end position="26"/>
    </location>
</feature>
<evidence type="ECO:0000313" key="4">
    <source>
        <dbReference type="Proteomes" id="UP000557688"/>
    </source>
</evidence>
<protein>
    <recommendedName>
        <fullName evidence="6">CobQ/CobB/MinD/ParA nucleotide binding domain-containing protein</fullName>
    </recommendedName>
</protein>
<evidence type="ECO:0000256" key="1">
    <source>
        <dbReference type="SAM" id="MobiDB-lite"/>
    </source>
</evidence>
<reference evidence="2 4" key="2">
    <citation type="submission" date="2020-08" db="EMBL/GenBank/DDBJ databases">
        <title>Genomic Encyclopedia of Type Strains, Phase III (KMG-III): the genomes of soil and plant-associated and newly described type strains.</title>
        <authorList>
            <person name="Whitman W."/>
        </authorList>
    </citation>
    <scope>NUCLEOTIDE SEQUENCE [LARGE SCALE GENOMIC DNA]</scope>
    <source>
        <strain evidence="2 4">CECT 8088</strain>
    </source>
</reference>
<dbReference type="InterPro" id="IPR027417">
    <property type="entry name" value="P-loop_NTPase"/>
</dbReference>
<evidence type="ECO:0000313" key="2">
    <source>
        <dbReference type="EMBL" id="MBB3175224.1"/>
    </source>
</evidence>
<feature type="region of interest" description="Disordered" evidence="1">
    <location>
        <begin position="1"/>
        <end position="27"/>
    </location>
</feature>
<evidence type="ECO:0008006" key="6">
    <source>
        <dbReference type="Google" id="ProtNLM"/>
    </source>
</evidence>
<evidence type="ECO:0000313" key="5">
    <source>
        <dbReference type="Proteomes" id="UP000565205"/>
    </source>
</evidence>
<accession>A0A839V442</accession>
<reference evidence="3 5" key="1">
    <citation type="submission" date="2020-06" db="EMBL/GenBank/DDBJ databases">
        <title>Description of novel acetic acid bacteria.</title>
        <authorList>
            <person name="Sombolestani A."/>
        </authorList>
    </citation>
    <scope>NUCLEOTIDE SEQUENCE [LARGE SCALE GENOMIC DNA]</scope>
    <source>
        <strain evidence="3 5">LMG 26838</strain>
    </source>
</reference>
<dbReference type="SUPFAM" id="SSF52540">
    <property type="entry name" value="P-loop containing nucleoside triphosphate hydrolases"/>
    <property type="match status" value="1"/>
</dbReference>
<dbReference type="Proteomes" id="UP000565205">
    <property type="component" value="Unassembled WGS sequence"/>
</dbReference>
<proteinExistence type="predicted"/>
<organism evidence="2 4">
    <name type="scientific">Endobacter medicaginis</name>
    <dbReference type="NCBI Taxonomy" id="1181271"/>
    <lineage>
        <taxon>Bacteria</taxon>
        <taxon>Pseudomonadati</taxon>
        <taxon>Pseudomonadota</taxon>
        <taxon>Alphaproteobacteria</taxon>
        <taxon>Acetobacterales</taxon>
        <taxon>Acetobacteraceae</taxon>
        <taxon>Endobacter</taxon>
    </lineage>
</organism>
<name>A0A839V442_9PROT</name>
<dbReference type="RefSeq" id="WP_176621715.1">
    <property type="nucleotide sequence ID" value="NZ_JABXXQ010000007.1"/>
</dbReference>
<evidence type="ECO:0000313" key="3">
    <source>
        <dbReference type="EMBL" id="NVN28985.1"/>
    </source>
</evidence>
<dbReference type="EMBL" id="JABXXQ010000007">
    <property type="protein sequence ID" value="NVN28985.1"/>
    <property type="molecule type" value="Genomic_DNA"/>
</dbReference>
<comment type="caution">
    <text evidence="2">The sequence shown here is derived from an EMBL/GenBank/DDBJ whole genome shotgun (WGS) entry which is preliminary data.</text>
</comment>
<gene>
    <name evidence="2" type="ORF">FHR90_003078</name>
    <name evidence="3" type="ORF">HUK83_01300</name>
</gene>
<sequence>MATVRTTDKQAAAAQPSAPAPEAGAPSRVAKFDPALHRAKAPALDVSQFTPVALTDGEPVVAQGIDLTGKTKIVFVNGRGKTGKTTFLRWVAERAVLGNRPFMMADLDPTNASFSSYFDDVSRPNRSDPAGVTAWLHELIEHALSEKVSVVCDMGGGDTTLRETAAQMPGFAQEIEAMGAAPVLLSTVGTQPDDLAAISALTSRGFAPKARGILFNEAAIDLGLSRNEAFAEVFENAITIGELQSGAVPLWIPRLHAAAAVENRRAYYSDARDGQTTPPLGLFDRSRVRSWLETMDRRFAGITSWLP</sequence>
<dbReference type="Proteomes" id="UP000557688">
    <property type="component" value="Unassembled WGS sequence"/>
</dbReference>
<dbReference type="EMBL" id="JACHXV010000022">
    <property type="protein sequence ID" value="MBB3175224.1"/>
    <property type="molecule type" value="Genomic_DNA"/>
</dbReference>
<dbReference type="AlphaFoldDB" id="A0A839V442"/>
<keyword evidence="4" id="KW-1185">Reference proteome</keyword>